<evidence type="ECO:0000256" key="7">
    <source>
        <dbReference type="ARBA" id="ARBA00022842"/>
    </source>
</evidence>
<evidence type="ECO:0000256" key="3">
    <source>
        <dbReference type="ARBA" id="ARBA00022679"/>
    </source>
</evidence>
<keyword evidence="2 11" id="KW-0444">Lipid biosynthesis</keyword>
<dbReference type="GO" id="GO:0000287">
    <property type="term" value="F:magnesium ion binding"/>
    <property type="evidence" value="ECO:0007669"/>
    <property type="project" value="UniProtKB-UniRule"/>
</dbReference>
<keyword evidence="4 11" id="KW-0547">Nucleotide-binding</keyword>
<dbReference type="EMBL" id="DQTV01000009">
    <property type="protein sequence ID" value="HIP56531.1"/>
    <property type="molecule type" value="Genomic_DNA"/>
</dbReference>
<keyword evidence="3 11" id="KW-0808">Transferase</keyword>
<keyword evidence="9 11" id="KW-0414">Isoprene biosynthesis</keyword>
<dbReference type="EC" id="2.7.1.36" evidence="11"/>
<dbReference type="Pfam" id="PF00288">
    <property type="entry name" value="GHMP_kinases_N"/>
    <property type="match status" value="1"/>
</dbReference>
<name>A0A832YX07_9CREN</name>
<evidence type="ECO:0000256" key="6">
    <source>
        <dbReference type="ARBA" id="ARBA00022840"/>
    </source>
</evidence>
<dbReference type="Proteomes" id="UP000605805">
    <property type="component" value="Unassembled WGS sequence"/>
</dbReference>
<dbReference type="PANTHER" id="PTHR43290:SF2">
    <property type="entry name" value="MEVALONATE KINASE"/>
    <property type="match status" value="1"/>
</dbReference>
<dbReference type="InterPro" id="IPR013750">
    <property type="entry name" value="GHMP_kinase_C_dom"/>
</dbReference>
<dbReference type="InterPro" id="IPR020568">
    <property type="entry name" value="Ribosomal_Su5_D2-typ_SF"/>
</dbReference>
<dbReference type="InterPro" id="IPR006205">
    <property type="entry name" value="Mev_gal_kin"/>
</dbReference>
<keyword evidence="1 11" id="KW-0963">Cytoplasm</keyword>
<evidence type="ECO:0000259" key="13">
    <source>
        <dbReference type="Pfam" id="PF08544"/>
    </source>
</evidence>
<protein>
    <recommendedName>
        <fullName evidence="11">Mevalonate kinase</fullName>
        <shortName evidence="11">MK</shortName>
        <shortName evidence="11">MVK</shortName>
        <ecNumber evidence="11">2.7.1.36</ecNumber>
    </recommendedName>
</protein>
<reference evidence="14" key="1">
    <citation type="journal article" date="2020" name="ISME J.">
        <title>Gammaproteobacteria mediating utilization of methyl-, sulfur- and petroleum organic compounds in deep ocean hydrothermal plumes.</title>
        <authorList>
            <person name="Zhou Z."/>
            <person name="Liu Y."/>
            <person name="Pan J."/>
            <person name="Cron B.R."/>
            <person name="Toner B.M."/>
            <person name="Anantharaman K."/>
            <person name="Breier J.A."/>
            <person name="Dick G.J."/>
            <person name="Li M."/>
        </authorList>
    </citation>
    <scope>NUCLEOTIDE SEQUENCE</scope>
    <source>
        <strain evidence="14">SZUA-1435</strain>
    </source>
</reference>
<comment type="similarity">
    <text evidence="11">Belongs to the GHMP kinase family. Mevalonate kinase subfamily.</text>
</comment>
<dbReference type="GO" id="GO:0005829">
    <property type="term" value="C:cytosol"/>
    <property type="evidence" value="ECO:0007669"/>
    <property type="project" value="TreeGrafter"/>
</dbReference>
<dbReference type="Pfam" id="PF08544">
    <property type="entry name" value="GHMP_kinases_C"/>
    <property type="match status" value="1"/>
</dbReference>
<dbReference type="InterPro" id="IPR006204">
    <property type="entry name" value="GHMP_kinase_N_dom"/>
</dbReference>
<organism evidence="14 15">
    <name type="scientific">Ignisphaera aggregans</name>
    <dbReference type="NCBI Taxonomy" id="334771"/>
    <lineage>
        <taxon>Archaea</taxon>
        <taxon>Thermoproteota</taxon>
        <taxon>Thermoprotei</taxon>
        <taxon>Desulfurococcales</taxon>
        <taxon>Desulfurococcaceae</taxon>
        <taxon>Ignisphaera</taxon>
    </lineage>
</organism>
<dbReference type="UniPathway" id="UPA00057">
    <property type="reaction ID" value="UER00098"/>
</dbReference>
<evidence type="ECO:0000256" key="10">
    <source>
        <dbReference type="ARBA" id="ARBA00029438"/>
    </source>
</evidence>
<evidence type="ECO:0000313" key="14">
    <source>
        <dbReference type="EMBL" id="HIP56531.1"/>
    </source>
</evidence>
<dbReference type="Gene3D" id="3.30.70.890">
    <property type="entry name" value="GHMP kinase, C-terminal domain"/>
    <property type="match status" value="1"/>
</dbReference>
<evidence type="ECO:0000256" key="5">
    <source>
        <dbReference type="ARBA" id="ARBA00022777"/>
    </source>
</evidence>
<comment type="caution">
    <text evidence="11">Lacks conserved residue(s) required for the propagation of feature annotation.</text>
</comment>
<dbReference type="SUPFAM" id="SSF54211">
    <property type="entry name" value="Ribosomal protein S5 domain 2-like"/>
    <property type="match status" value="1"/>
</dbReference>
<feature type="domain" description="GHMP kinase C-terminal" evidence="13">
    <location>
        <begin position="245"/>
        <end position="312"/>
    </location>
</feature>
<comment type="subunit">
    <text evidence="11">Homodimer.</text>
</comment>
<feature type="active site" description="Proton acceptor" evidence="11">
    <location>
        <position position="169"/>
    </location>
</feature>
<evidence type="ECO:0000256" key="11">
    <source>
        <dbReference type="HAMAP-Rule" id="MF_00217"/>
    </source>
</evidence>
<comment type="pathway">
    <text evidence="10 11">Isoprenoid biosynthesis; isopentenyl diphosphate biosynthesis via mevalonate pathway; isopentenyl diphosphate from (R)-mevalonate: step 1/3.</text>
</comment>
<keyword evidence="8 11" id="KW-0443">Lipid metabolism</keyword>
<dbReference type="PRINTS" id="PR00959">
    <property type="entry name" value="MEVGALKINASE"/>
</dbReference>
<keyword evidence="6 11" id="KW-0067">ATP-binding</keyword>
<proteinExistence type="inferred from homology"/>
<feature type="domain" description="GHMP kinase N-terminal" evidence="12">
    <location>
        <begin position="85"/>
        <end position="177"/>
    </location>
</feature>
<dbReference type="Gene3D" id="3.30.230.10">
    <property type="match status" value="1"/>
</dbReference>
<comment type="catalytic activity">
    <reaction evidence="11">
        <text>(R)-mevalonate + ATP = (R)-5-phosphomevalonate + ADP + H(+)</text>
        <dbReference type="Rhea" id="RHEA:17065"/>
        <dbReference type="ChEBI" id="CHEBI:15378"/>
        <dbReference type="ChEBI" id="CHEBI:30616"/>
        <dbReference type="ChEBI" id="CHEBI:36464"/>
        <dbReference type="ChEBI" id="CHEBI:58146"/>
        <dbReference type="ChEBI" id="CHEBI:456216"/>
        <dbReference type="EC" id="2.7.1.36"/>
    </reaction>
</comment>
<sequence length="341" mass="36373">MVSVRVRVPVKATLFGEHAVVYQKPAIAATLPLHIRVEVKPLDKKAIVIESRGINVPLRKAVYDRASEVVNGEVDSDIVKKVISYVIKAIEVCEESSEAKFKGYSVAIESSLPVGVGLGTSAAISVGTVTACLVLNGAVSVLSNDVRRLIAYLAWQTEKRVQGAASPMDTHTVTFGGLLYIKPWIPSVEPIEPKCKFPLIVGYTHKAYTTAELVSHVKDLYTKHSRVVELIMDLIAVVVEEARKCIEQCRLDELGELMNINHGLLSALGVVSPQTDTIVHALRRAGALGAKMSGAGGGGAFLALAKTEKDAEMLSSVAKSLGATVVAQSIHMGGVDIESGR</sequence>
<dbReference type="InterPro" id="IPR022937">
    <property type="entry name" value="Mevalonate_kinase_arc"/>
</dbReference>
<dbReference type="AlphaFoldDB" id="A0A832YX07"/>
<evidence type="ECO:0000256" key="1">
    <source>
        <dbReference type="ARBA" id="ARBA00022490"/>
    </source>
</evidence>
<dbReference type="InterPro" id="IPR014721">
    <property type="entry name" value="Ribsml_uS5_D2-typ_fold_subgr"/>
</dbReference>
<dbReference type="SUPFAM" id="SSF55060">
    <property type="entry name" value="GHMP Kinase, C-terminal domain"/>
    <property type="match status" value="1"/>
</dbReference>
<comment type="subcellular location">
    <subcellularLocation>
        <location evidence="11">Cytoplasm</location>
    </subcellularLocation>
</comment>
<evidence type="ECO:0000256" key="2">
    <source>
        <dbReference type="ARBA" id="ARBA00022516"/>
    </source>
</evidence>
<evidence type="ECO:0000313" key="15">
    <source>
        <dbReference type="Proteomes" id="UP000605805"/>
    </source>
</evidence>
<dbReference type="GO" id="GO:0004496">
    <property type="term" value="F:mevalonate kinase activity"/>
    <property type="evidence" value="ECO:0007669"/>
    <property type="project" value="UniProtKB-UniRule"/>
</dbReference>
<evidence type="ECO:0000256" key="8">
    <source>
        <dbReference type="ARBA" id="ARBA00023098"/>
    </source>
</evidence>
<comment type="caution">
    <text evidence="14">The sequence shown here is derived from an EMBL/GenBank/DDBJ whole genome shotgun (WGS) entry which is preliminary data.</text>
</comment>
<comment type="cofactor">
    <cofactor evidence="11">
        <name>Mg(2+)</name>
        <dbReference type="ChEBI" id="CHEBI:18420"/>
    </cofactor>
</comment>
<dbReference type="HAMAP" id="MF_00217">
    <property type="entry name" value="Mevalonate_kinase"/>
    <property type="match status" value="1"/>
</dbReference>
<keyword evidence="5 11" id="KW-0418">Kinase</keyword>
<comment type="function">
    <text evidence="11">Catalyzes the phosphorylation of (R)-mevalonate (MVA) to (R)-mevalonate 5-phosphate (MVAP). Functions in the mevalonate (MVA) pathway leading to isopentenyl diphosphate (IPP), a key precursor for the biosynthesis of isoprenoid compounds such as archaeal membrane lipids.</text>
</comment>
<keyword evidence="7 11" id="KW-0460">Magnesium</keyword>
<evidence type="ECO:0000259" key="12">
    <source>
        <dbReference type="Pfam" id="PF00288"/>
    </source>
</evidence>
<evidence type="ECO:0000256" key="4">
    <source>
        <dbReference type="ARBA" id="ARBA00022741"/>
    </source>
</evidence>
<evidence type="ECO:0000256" key="9">
    <source>
        <dbReference type="ARBA" id="ARBA00023229"/>
    </source>
</evidence>
<dbReference type="NCBIfam" id="TIGR00549">
    <property type="entry name" value="mevalon_kin"/>
    <property type="match status" value="1"/>
</dbReference>
<gene>
    <name evidence="11 14" type="primary">mvk</name>
    <name evidence="14" type="ORF">EYH02_00445</name>
</gene>
<dbReference type="GO" id="GO:0019287">
    <property type="term" value="P:isopentenyl diphosphate biosynthetic process, mevalonate pathway"/>
    <property type="evidence" value="ECO:0007669"/>
    <property type="project" value="UniProtKB-UniRule"/>
</dbReference>
<dbReference type="GO" id="GO:0005524">
    <property type="term" value="F:ATP binding"/>
    <property type="evidence" value="ECO:0007669"/>
    <property type="project" value="UniProtKB-UniRule"/>
</dbReference>
<dbReference type="PANTHER" id="PTHR43290">
    <property type="entry name" value="MEVALONATE KINASE"/>
    <property type="match status" value="1"/>
</dbReference>
<accession>A0A832YX07</accession>
<dbReference type="InterPro" id="IPR036554">
    <property type="entry name" value="GHMP_kinase_C_sf"/>
</dbReference>